<sequence>MNEWEQRDEQQRRDTETFRRIHRMVKRGYAPDWSITDVEDAIWLDHPGEGPALQIYPDGKVVSRGGSAKLDPQAAEEHDRIYNDERGDHDRFDRWLASVPLPSLRERTRAGRERLIYRPGCLVLFFAGSLAFGKALEWSWKAIAGG</sequence>
<reference evidence="2 4" key="1">
    <citation type="submission" date="2020-08" db="EMBL/GenBank/DDBJ databases">
        <title>Genomic Encyclopedia of Type Strains, Phase IV (KMG-IV): sequencing the most valuable type-strain genomes for metagenomic binning, comparative biology and taxonomic classification.</title>
        <authorList>
            <person name="Goeker M."/>
        </authorList>
    </citation>
    <scope>NUCLEOTIDE SEQUENCE [LARGE SCALE GENOMIC DNA]</scope>
    <source>
        <strain evidence="2 4">DSM 14562</strain>
    </source>
</reference>
<evidence type="ECO:0000313" key="5">
    <source>
        <dbReference type="Proteomes" id="UP000704529"/>
    </source>
</evidence>
<dbReference type="AlphaFoldDB" id="A0AA40ZW87"/>
<evidence type="ECO:0000256" key="1">
    <source>
        <dbReference type="SAM" id="Phobius"/>
    </source>
</evidence>
<keyword evidence="4" id="KW-1185">Reference proteome</keyword>
<name>A0AA40ZW87_9SPHN</name>
<protein>
    <submittedName>
        <fullName evidence="3">Uncharacterized protein</fullName>
    </submittedName>
</protein>
<gene>
    <name evidence="2" type="ORF">GGQ89_003681</name>
    <name evidence="3" type="ORF">JYA60_00990</name>
</gene>
<accession>A0AA40ZW87</accession>
<reference evidence="3" key="2">
    <citation type="submission" date="2021-01" db="EMBL/GenBank/DDBJ databases">
        <title>Genome Sequencing of Type Strains.</title>
        <authorList>
            <person name="Lemaire J.F."/>
            <person name="Inderbitzin P."/>
            <person name="Collins S.B."/>
            <person name="Wespe N."/>
            <person name="Knight-Connoni V."/>
        </authorList>
    </citation>
    <scope>NUCLEOTIDE SEQUENCE</scope>
    <source>
        <strain evidence="3">DSM 14562</strain>
    </source>
</reference>
<evidence type="ECO:0000313" key="3">
    <source>
        <dbReference type="EMBL" id="MBN3556819.1"/>
    </source>
</evidence>
<dbReference type="EMBL" id="JAFHKU010000074">
    <property type="protein sequence ID" value="MBN3556819.1"/>
    <property type="molecule type" value="Genomic_DNA"/>
</dbReference>
<dbReference type="EMBL" id="JACHNX010000029">
    <property type="protein sequence ID" value="MBB4611434.1"/>
    <property type="molecule type" value="Genomic_DNA"/>
</dbReference>
<dbReference type="Proteomes" id="UP000584663">
    <property type="component" value="Unassembled WGS sequence"/>
</dbReference>
<organism evidence="3 5">
    <name type="scientific">Sphingomonas yabuuchiae</name>
    <dbReference type="NCBI Taxonomy" id="172044"/>
    <lineage>
        <taxon>Bacteria</taxon>
        <taxon>Pseudomonadati</taxon>
        <taxon>Pseudomonadota</taxon>
        <taxon>Alphaproteobacteria</taxon>
        <taxon>Sphingomonadales</taxon>
        <taxon>Sphingomonadaceae</taxon>
        <taxon>Sphingomonas</taxon>
    </lineage>
</organism>
<evidence type="ECO:0000313" key="4">
    <source>
        <dbReference type="Proteomes" id="UP000584663"/>
    </source>
</evidence>
<comment type="caution">
    <text evidence="3">The sequence shown here is derived from an EMBL/GenBank/DDBJ whole genome shotgun (WGS) entry which is preliminary data.</text>
</comment>
<dbReference type="Proteomes" id="UP000704529">
    <property type="component" value="Unassembled WGS sequence"/>
</dbReference>
<keyword evidence="1" id="KW-0812">Transmembrane</keyword>
<evidence type="ECO:0000313" key="2">
    <source>
        <dbReference type="EMBL" id="MBB4611434.1"/>
    </source>
</evidence>
<keyword evidence="1" id="KW-1133">Transmembrane helix</keyword>
<proteinExistence type="predicted"/>
<keyword evidence="1" id="KW-0472">Membrane</keyword>
<feature type="transmembrane region" description="Helical" evidence="1">
    <location>
        <begin position="115"/>
        <end position="132"/>
    </location>
</feature>
<dbReference type="RefSeq" id="WP_184106717.1">
    <property type="nucleotide sequence ID" value="NZ_JACHNX010000029.1"/>
</dbReference>